<evidence type="ECO:0000313" key="2">
    <source>
        <dbReference type="EMBL" id="ATZ57526.1"/>
    </source>
</evidence>
<evidence type="ECO:0008006" key="4">
    <source>
        <dbReference type="Google" id="ProtNLM"/>
    </source>
</evidence>
<dbReference type="RefSeq" id="XP_024553202.1">
    <property type="nucleotide sequence ID" value="XM_024697387.1"/>
</dbReference>
<dbReference type="SUPFAM" id="SSF81383">
    <property type="entry name" value="F-box domain"/>
    <property type="match status" value="1"/>
</dbReference>
<reference evidence="2 3" key="2">
    <citation type="journal article" date="2012" name="Eukaryot. Cell">
        <title>Genome update of Botrytis cinerea strains B05.10 and T4.</title>
        <authorList>
            <person name="Staats M."/>
            <person name="van Kan J.A."/>
        </authorList>
    </citation>
    <scope>NUCLEOTIDE SEQUENCE [LARGE SCALE GENOMIC DNA]</scope>
    <source>
        <strain evidence="2 3">B05.10</strain>
    </source>
</reference>
<dbReference type="GeneID" id="36394904"/>
<organism evidence="2 3">
    <name type="scientific">Botryotinia fuckeliana (strain B05.10)</name>
    <name type="common">Noble rot fungus</name>
    <name type="synonym">Botrytis cinerea</name>
    <dbReference type="NCBI Taxonomy" id="332648"/>
    <lineage>
        <taxon>Eukaryota</taxon>
        <taxon>Fungi</taxon>
        <taxon>Dikarya</taxon>
        <taxon>Ascomycota</taxon>
        <taxon>Pezizomycotina</taxon>
        <taxon>Leotiomycetes</taxon>
        <taxon>Helotiales</taxon>
        <taxon>Sclerotiniaceae</taxon>
        <taxon>Botrytis</taxon>
    </lineage>
</organism>
<proteinExistence type="predicted"/>
<dbReference type="EMBL" id="CP009819">
    <property type="protein sequence ID" value="ATZ57526.1"/>
    <property type="molecule type" value="Genomic_DNA"/>
</dbReference>
<evidence type="ECO:0000313" key="3">
    <source>
        <dbReference type="Proteomes" id="UP000001798"/>
    </source>
</evidence>
<dbReference type="AlphaFoldDB" id="A0A384K3W9"/>
<gene>
    <name evidence="2" type="ORF">BCIN_15g01000</name>
</gene>
<sequence length="438" mass="49846">MNHFRNLLSLLWKPQQPASSSQQSVLSTQKPTPSPQQPTSSFQQSILPLQQSTPSPQQSTPSPQQSVLSLQQSTPSPQQSVLPPRKPAPSPQRPDALSSSILKDIPVEILLNITSYLPIESAVVFSLSCLHLKTRLGSRYFLEVTSSTEHTLALLNLIVLDLPDCVACPFCNRLHNMENLLRYSSMTYSAGSTICRYHALPFPACVSYDRDRSSNMVSIFFGSTAVKMALKRAHQNPECTELLKMMSSSRTRTTHWGKYVRQYREECRIVQGHLMHRMQSVFISRRRENLTAFRVPFDTAEDICTHIEAEGQCFLNTIGSGVKGCRKCPTEYRADVMYCEGLGWGRFFTRWVDLGSELEGELWSRHLPPTEEQQTRDLFRRIVSARTDKVPRYKTEIPLMAGYLCSAFEGGRDYKFDSPLTPENKALFLQYRELFCRN</sequence>
<reference evidence="2 3" key="1">
    <citation type="journal article" date="2011" name="PLoS Genet.">
        <title>Genomic analysis of the necrotrophic fungal pathogens Sclerotinia sclerotiorum and Botrytis cinerea.</title>
        <authorList>
            <person name="Amselem J."/>
            <person name="Cuomo C.A."/>
            <person name="van Kan J.A."/>
            <person name="Viaud M."/>
            <person name="Benito E.P."/>
            <person name="Couloux A."/>
            <person name="Coutinho P.M."/>
            <person name="de Vries R.P."/>
            <person name="Dyer P.S."/>
            <person name="Fillinger S."/>
            <person name="Fournier E."/>
            <person name="Gout L."/>
            <person name="Hahn M."/>
            <person name="Kohn L."/>
            <person name="Lapalu N."/>
            <person name="Plummer K.M."/>
            <person name="Pradier J.M."/>
            <person name="Quevillon E."/>
            <person name="Sharon A."/>
            <person name="Simon A."/>
            <person name="ten Have A."/>
            <person name="Tudzynski B."/>
            <person name="Tudzynski P."/>
            <person name="Wincker P."/>
            <person name="Andrew M."/>
            <person name="Anthouard V."/>
            <person name="Beever R.E."/>
            <person name="Beffa R."/>
            <person name="Benoit I."/>
            <person name="Bouzid O."/>
            <person name="Brault B."/>
            <person name="Chen Z."/>
            <person name="Choquer M."/>
            <person name="Collemare J."/>
            <person name="Cotton P."/>
            <person name="Danchin E.G."/>
            <person name="Da Silva C."/>
            <person name="Gautier A."/>
            <person name="Giraud C."/>
            <person name="Giraud T."/>
            <person name="Gonzalez C."/>
            <person name="Grossetete S."/>
            <person name="Guldener U."/>
            <person name="Henrissat B."/>
            <person name="Howlett B.J."/>
            <person name="Kodira C."/>
            <person name="Kretschmer M."/>
            <person name="Lappartient A."/>
            <person name="Leroch M."/>
            <person name="Levis C."/>
            <person name="Mauceli E."/>
            <person name="Neuveglise C."/>
            <person name="Oeser B."/>
            <person name="Pearson M."/>
            <person name="Poulain J."/>
            <person name="Poussereau N."/>
            <person name="Quesneville H."/>
            <person name="Rascle C."/>
            <person name="Schumacher J."/>
            <person name="Segurens B."/>
            <person name="Sexton A."/>
            <person name="Silva E."/>
            <person name="Sirven C."/>
            <person name="Soanes D.M."/>
            <person name="Talbot N.J."/>
            <person name="Templeton M."/>
            <person name="Yandava C."/>
            <person name="Yarden O."/>
            <person name="Zeng Q."/>
            <person name="Rollins J.A."/>
            <person name="Lebrun M.H."/>
            <person name="Dickman M."/>
        </authorList>
    </citation>
    <scope>NUCLEOTIDE SEQUENCE [LARGE SCALE GENOMIC DNA]</scope>
    <source>
        <strain evidence="2 3">B05.10</strain>
    </source>
</reference>
<accession>A0A384K3W9</accession>
<feature type="compositionally biased region" description="Low complexity" evidence="1">
    <location>
        <begin position="15"/>
        <end position="83"/>
    </location>
</feature>
<name>A0A384K3W9_BOTFB</name>
<dbReference type="KEGG" id="bfu:BCIN_15g01000"/>
<dbReference type="Proteomes" id="UP000001798">
    <property type="component" value="Chromosome 15"/>
</dbReference>
<feature type="region of interest" description="Disordered" evidence="1">
    <location>
        <begin position="12"/>
        <end position="97"/>
    </location>
</feature>
<protein>
    <recommendedName>
        <fullName evidence="4">F-box domain-containing protein</fullName>
    </recommendedName>
</protein>
<evidence type="ECO:0000256" key="1">
    <source>
        <dbReference type="SAM" id="MobiDB-lite"/>
    </source>
</evidence>
<keyword evidence="3" id="KW-1185">Reference proteome</keyword>
<reference evidence="2 3" key="3">
    <citation type="journal article" date="2017" name="Mol. Plant Pathol.">
        <title>A gapless genome sequence of the fungus Botrytis cinerea.</title>
        <authorList>
            <person name="Van Kan J.A."/>
            <person name="Stassen J.H."/>
            <person name="Mosbach A."/>
            <person name="Van Der Lee T.A."/>
            <person name="Faino L."/>
            <person name="Farmer A.D."/>
            <person name="Papasotiriou D.G."/>
            <person name="Zhou S."/>
            <person name="Seidl M.F."/>
            <person name="Cottam E."/>
            <person name="Edel D."/>
            <person name="Hahn M."/>
            <person name="Schwartz D.C."/>
            <person name="Dietrich R.A."/>
            <person name="Widdison S."/>
            <person name="Scalliet G."/>
        </authorList>
    </citation>
    <scope>NUCLEOTIDE SEQUENCE [LARGE SCALE GENOMIC DNA]</scope>
    <source>
        <strain evidence="2 3">B05.10</strain>
    </source>
</reference>
<dbReference type="VEuPathDB" id="FungiDB:Bcin15g01000"/>
<dbReference type="OrthoDB" id="3766406at2759"/>
<dbReference type="InterPro" id="IPR036047">
    <property type="entry name" value="F-box-like_dom_sf"/>
</dbReference>